<comment type="caution">
    <text evidence="4">The sequence shown here is derived from an EMBL/GenBank/DDBJ whole genome shotgun (WGS) entry which is preliminary data.</text>
</comment>
<keyword evidence="2" id="KW-0808">Transferase</keyword>
<reference evidence="4 5" key="1">
    <citation type="submission" date="2024-01" db="EMBL/GenBank/DDBJ databases">
        <title>A telomere-to-telomere, gap-free genome of sweet tea (Lithocarpus litseifolius).</title>
        <authorList>
            <person name="Zhou J."/>
        </authorList>
    </citation>
    <scope>NUCLEOTIDE SEQUENCE [LARGE SCALE GENOMIC DNA]</scope>
    <source>
        <strain evidence="4">Zhou-2022a</strain>
        <tissue evidence="4">Leaf</tissue>
    </source>
</reference>
<dbReference type="PANTHER" id="PTHR48044:SF29">
    <property type="entry name" value="GLYCOSYLTRANSFERASE"/>
    <property type="match status" value="1"/>
</dbReference>
<organism evidence="4 5">
    <name type="scientific">Lithocarpus litseifolius</name>
    <dbReference type="NCBI Taxonomy" id="425828"/>
    <lineage>
        <taxon>Eukaryota</taxon>
        <taxon>Viridiplantae</taxon>
        <taxon>Streptophyta</taxon>
        <taxon>Embryophyta</taxon>
        <taxon>Tracheophyta</taxon>
        <taxon>Spermatophyta</taxon>
        <taxon>Magnoliopsida</taxon>
        <taxon>eudicotyledons</taxon>
        <taxon>Gunneridae</taxon>
        <taxon>Pentapetalae</taxon>
        <taxon>rosids</taxon>
        <taxon>fabids</taxon>
        <taxon>Fagales</taxon>
        <taxon>Fagaceae</taxon>
        <taxon>Lithocarpus</taxon>
    </lineage>
</organism>
<dbReference type="InterPro" id="IPR002213">
    <property type="entry name" value="UDP_glucos_trans"/>
</dbReference>
<name>A0AAW2DCS4_9ROSI</name>
<dbReference type="SUPFAM" id="SSF53756">
    <property type="entry name" value="UDP-Glycosyltransferase/glycogen phosphorylase"/>
    <property type="match status" value="1"/>
</dbReference>
<evidence type="ECO:0000313" key="4">
    <source>
        <dbReference type="EMBL" id="KAL0007939.1"/>
    </source>
</evidence>
<evidence type="ECO:0000256" key="2">
    <source>
        <dbReference type="ARBA" id="ARBA00022679"/>
    </source>
</evidence>
<dbReference type="InterPro" id="IPR058980">
    <property type="entry name" value="Glyco_transf_N"/>
</dbReference>
<accession>A0AAW2DCS4</accession>
<dbReference type="EMBL" id="JAZDWU010000003">
    <property type="protein sequence ID" value="KAL0007939.1"/>
    <property type="molecule type" value="Genomic_DNA"/>
</dbReference>
<dbReference type="Proteomes" id="UP001459277">
    <property type="component" value="Unassembled WGS sequence"/>
</dbReference>
<sequence>MLPWLAHGHISPFLELAKKLTTRNFHVYFCSTPINLGLIKQKLSEKHSLSIQFVELHFPSLPELPPHYHTTNGLPPHLMSTLKKALAMASPNFSTILKKLKPDLVIYDFVPPWAPSLALSHNIPAVEFLPVSAAMTSFSMQVTNNTSVEFLFPEICLRDYEVSQFTRLIDSSAKDTGDGALECFERSEIILIKTFREIEAKCIDYLSVLVGKKIVPVGPLVHTDPIQEYEKNEIIEWLNNKEPSSAVFVSFGSEYFLPKNEVQEMADGLELSRVNFIWVVRFPQGGKDSLQMALTKGFFKGLEIEEWLWRDGLPK</sequence>
<comment type="similarity">
    <text evidence="1">Belongs to the UDP-glycosyltransferase family.</text>
</comment>
<dbReference type="Gene3D" id="3.40.50.2000">
    <property type="entry name" value="Glycogen Phosphorylase B"/>
    <property type="match status" value="2"/>
</dbReference>
<keyword evidence="5" id="KW-1185">Reference proteome</keyword>
<dbReference type="CDD" id="cd03784">
    <property type="entry name" value="GT1_Gtf-like"/>
    <property type="match status" value="1"/>
</dbReference>
<feature type="domain" description="Glycosyltransferase N-terminal" evidence="3">
    <location>
        <begin position="1"/>
        <end position="220"/>
    </location>
</feature>
<dbReference type="GO" id="GO:1901135">
    <property type="term" value="P:carbohydrate derivative metabolic process"/>
    <property type="evidence" value="ECO:0007669"/>
    <property type="project" value="UniProtKB-ARBA"/>
</dbReference>
<dbReference type="GO" id="GO:0008194">
    <property type="term" value="F:UDP-glycosyltransferase activity"/>
    <property type="evidence" value="ECO:0007669"/>
    <property type="project" value="InterPro"/>
</dbReference>
<proteinExistence type="inferred from homology"/>
<evidence type="ECO:0000256" key="1">
    <source>
        <dbReference type="ARBA" id="ARBA00009995"/>
    </source>
</evidence>
<dbReference type="PANTHER" id="PTHR48044">
    <property type="entry name" value="GLYCOSYLTRANSFERASE"/>
    <property type="match status" value="1"/>
</dbReference>
<dbReference type="AlphaFoldDB" id="A0AAW2DCS4"/>
<evidence type="ECO:0000313" key="5">
    <source>
        <dbReference type="Proteomes" id="UP001459277"/>
    </source>
</evidence>
<protein>
    <recommendedName>
        <fullName evidence="3">Glycosyltransferase N-terminal domain-containing protein</fullName>
    </recommendedName>
</protein>
<evidence type="ECO:0000259" key="3">
    <source>
        <dbReference type="Pfam" id="PF26168"/>
    </source>
</evidence>
<dbReference type="Pfam" id="PF26168">
    <property type="entry name" value="Glyco_transf_N"/>
    <property type="match status" value="1"/>
</dbReference>
<gene>
    <name evidence="4" type="ORF">SO802_009441</name>
</gene>